<accession>A0A2Z6DWE5</accession>
<dbReference type="EMBL" id="AP018558">
    <property type="protein sequence ID" value="BBD76770.1"/>
    <property type="molecule type" value="Genomic_DNA"/>
</dbReference>
<evidence type="ECO:0000256" key="5">
    <source>
        <dbReference type="ARBA" id="ARBA00023125"/>
    </source>
</evidence>
<protein>
    <recommendedName>
        <fullName evidence="2 8">Integration host factor subunit alpha</fullName>
        <shortName evidence="8">IHF-alpha</shortName>
    </recommendedName>
</protein>
<gene>
    <name evidence="8" type="primary">ihfA</name>
    <name evidence="8" type="synonym">himA</name>
    <name evidence="11" type="ORF">HPTL_0502</name>
</gene>
<evidence type="ECO:0000313" key="11">
    <source>
        <dbReference type="EMBL" id="BBD76770.1"/>
    </source>
</evidence>
<dbReference type="GO" id="GO:0003677">
    <property type="term" value="F:DNA binding"/>
    <property type="evidence" value="ECO:0007669"/>
    <property type="project" value="UniProtKB-UniRule"/>
</dbReference>
<dbReference type="GO" id="GO:0006355">
    <property type="term" value="P:regulation of DNA-templated transcription"/>
    <property type="evidence" value="ECO:0007669"/>
    <property type="project" value="UniProtKB-UniRule"/>
</dbReference>
<evidence type="ECO:0000256" key="2">
    <source>
        <dbReference type="ARBA" id="ARBA00018329"/>
    </source>
</evidence>
<dbReference type="PRINTS" id="PR01727">
    <property type="entry name" value="DNABINDINGHU"/>
</dbReference>
<proteinExistence type="inferred from homology"/>
<dbReference type="Gene3D" id="4.10.520.10">
    <property type="entry name" value="IHF-like DNA-binding proteins"/>
    <property type="match status" value="1"/>
</dbReference>
<dbReference type="InterPro" id="IPR000119">
    <property type="entry name" value="Hist_DNA-bd"/>
</dbReference>
<evidence type="ECO:0000313" key="12">
    <source>
        <dbReference type="Proteomes" id="UP000262004"/>
    </source>
</evidence>
<dbReference type="SMART" id="SM00411">
    <property type="entry name" value="BHL"/>
    <property type="match status" value="1"/>
</dbReference>
<dbReference type="CDD" id="cd13835">
    <property type="entry name" value="IHF_A"/>
    <property type="match status" value="1"/>
</dbReference>
<dbReference type="PANTHER" id="PTHR33175:SF2">
    <property type="entry name" value="INTEGRATION HOST FACTOR SUBUNIT ALPHA"/>
    <property type="match status" value="1"/>
</dbReference>
<dbReference type="Proteomes" id="UP000262004">
    <property type="component" value="Chromosome"/>
</dbReference>
<evidence type="ECO:0000256" key="3">
    <source>
        <dbReference type="ARBA" id="ARBA00022845"/>
    </source>
</evidence>
<dbReference type="PANTHER" id="PTHR33175">
    <property type="entry name" value="DNA-BINDING PROTEIN HU"/>
    <property type="match status" value="1"/>
</dbReference>
<keyword evidence="5 8" id="KW-0238">DNA-binding</keyword>
<evidence type="ECO:0000256" key="7">
    <source>
        <dbReference type="ARBA" id="ARBA00023172"/>
    </source>
</evidence>
<evidence type="ECO:0000256" key="4">
    <source>
        <dbReference type="ARBA" id="ARBA00023015"/>
    </source>
</evidence>
<dbReference type="GO" id="GO:0009893">
    <property type="term" value="P:positive regulation of metabolic process"/>
    <property type="evidence" value="ECO:0007669"/>
    <property type="project" value="UniProtKB-ARBA"/>
</dbReference>
<keyword evidence="3 8" id="KW-0810">Translation regulation</keyword>
<dbReference type="PROSITE" id="PS00045">
    <property type="entry name" value="HISTONE_LIKE"/>
    <property type="match status" value="1"/>
</dbReference>
<dbReference type="InterPro" id="IPR010992">
    <property type="entry name" value="IHF-like_DNA-bd_dom_sf"/>
</dbReference>
<evidence type="ECO:0000256" key="9">
    <source>
        <dbReference type="RuleBase" id="RU003939"/>
    </source>
</evidence>
<evidence type="ECO:0000256" key="1">
    <source>
        <dbReference type="ARBA" id="ARBA00010529"/>
    </source>
</evidence>
<evidence type="ECO:0000256" key="10">
    <source>
        <dbReference type="RuleBase" id="RU004485"/>
    </source>
</evidence>
<dbReference type="RefSeq" id="WP_119334583.1">
    <property type="nucleotide sequence ID" value="NZ_AP018558.1"/>
</dbReference>
<dbReference type="InterPro" id="IPR005684">
    <property type="entry name" value="IHF_alpha"/>
</dbReference>
<evidence type="ECO:0000256" key="6">
    <source>
        <dbReference type="ARBA" id="ARBA00023163"/>
    </source>
</evidence>
<comment type="subunit">
    <text evidence="8 10">Heterodimer of an alpha and a beta chain.</text>
</comment>
<keyword evidence="7 8" id="KW-0233">DNA recombination</keyword>
<keyword evidence="12" id="KW-1185">Reference proteome</keyword>
<dbReference type="GO" id="GO:0005829">
    <property type="term" value="C:cytosol"/>
    <property type="evidence" value="ECO:0007669"/>
    <property type="project" value="TreeGrafter"/>
</dbReference>
<comment type="function">
    <text evidence="8 10">This protein is one of the two subunits of integration host factor, a specific DNA-binding protein that functions in genetic recombination as well as in transcriptional and translational control.</text>
</comment>
<evidence type="ECO:0000256" key="8">
    <source>
        <dbReference type="HAMAP-Rule" id="MF_00380"/>
    </source>
</evidence>
<comment type="similarity">
    <text evidence="1 8 9">Belongs to the bacterial histone-like protein family.</text>
</comment>
<dbReference type="NCBIfam" id="TIGR00987">
    <property type="entry name" value="himA"/>
    <property type="match status" value="1"/>
</dbReference>
<dbReference type="GO" id="GO:0030527">
    <property type="term" value="F:structural constituent of chromatin"/>
    <property type="evidence" value="ECO:0007669"/>
    <property type="project" value="InterPro"/>
</dbReference>
<reference evidence="11 12" key="1">
    <citation type="submission" date="2018-04" db="EMBL/GenBank/DDBJ databases">
        <title>Complete genome sequence of Hydrogenophilus thermoluteolus TH-1.</title>
        <authorList>
            <person name="Arai H."/>
        </authorList>
    </citation>
    <scope>NUCLEOTIDE SEQUENCE [LARGE SCALE GENOMIC DNA]</scope>
    <source>
        <strain evidence="11 12">TH-1</strain>
    </source>
</reference>
<keyword evidence="4 8" id="KW-0805">Transcription regulation</keyword>
<dbReference type="InterPro" id="IPR020816">
    <property type="entry name" value="Histone-like_DNA-bd_CS"/>
</dbReference>
<name>A0A2Z6DWE5_HYDTE</name>
<dbReference type="KEGG" id="htl:HPTL_0502"/>
<dbReference type="NCBIfam" id="NF001401">
    <property type="entry name" value="PRK00285.1"/>
    <property type="match status" value="1"/>
</dbReference>
<dbReference type="Pfam" id="PF00216">
    <property type="entry name" value="Bac_DNA_binding"/>
    <property type="match status" value="1"/>
</dbReference>
<dbReference type="GO" id="GO:0006417">
    <property type="term" value="P:regulation of translation"/>
    <property type="evidence" value="ECO:0007669"/>
    <property type="project" value="UniProtKB-UniRule"/>
</dbReference>
<dbReference type="GO" id="GO:0006310">
    <property type="term" value="P:DNA recombination"/>
    <property type="evidence" value="ECO:0007669"/>
    <property type="project" value="UniProtKB-UniRule"/>
</dbReference>
<keyword evidence="6 8" id="KW-0804">Transcription</keyword>
<sequence length="110" mass="12296">MAAELTKAELTEVLVEQVGIPRAEAKQLVECFFETITERLVAGETVKLSGFGVFEVRDKPQRPGRNPRTGEVVPIEPRRVVTFHASNKLKEAVAHHDLVERNPEREPAVV</sequence>
<dbReference type="SUPFAM" id="SSF47729">
    <property type="entry name" value="IHF-like DNA-binding proteins"/>
    <property type="match status" value="1"/>
</dbReference>
<dbReference type="HAMAP" id="MF_00380">
    <property type="entry name" value="IHF_alpha"/>
    <property type="match status" value="1"/>
</dbReference>
<dbReference type="AlphaFoldDB" id="A0A2Z6DWE5"/>
<dbReference type="OrthoDB" id="5295614at2"/>
<organism evidence="11 12">
    <name type="scientific">Hydrogenophilus thermoluteolus</name>
    <name type="common">Pseudomonas hydrogenothermophila</name>
    <dbReference type="NCBI Taxonomy" id="297"/>
    <lineage>
        <taxon>Bacteria</taxon>
        <taxon>Pseudomonadati</taxon>
        <taxon>Pseudomonadota</taxon>
        <taxon>Hydrogenophilia</taxon>
        <taxon>Hydrogenophilales</taxon>
        <taxon>Hydrogenophilaceae</taxon>
        <taxon>Hydrogenophilus</taxon>
    </lineage>
</organism>